<accession>K3W8L5</accession>
<reference evidence="5" key="1">
    <citation type="journal article" date="2010" name="Genome Biol.">
        <title>Genome sequence of the necrotrophic plant pathogen Pythium ultimum reveals original pathogenicity mechanisms and effector repertoire.</title>
        <authorList>
            <person name="Levesque C.A."/>
            <person name="Brouwer H."/>
            <person name="Cano L."/>
            <person name="Hamilton J.P."/>
            <person name="Holt C."/>
            <person name="Huitema E."/>
            <person name="Raffaele S."/>
            <person name="Robideau G.P."/>
            <person name="Thines M."/>
            <person name="Win J."/>
            <person name="Zerillo M.M."/>
            <person name="Beakes G.W."/>
            <person name="Boore J.L."/>
            <person name="Busam D."/>
            <person name="Dumas B."/>
            <person name="Ferriera S."/>
            <person name="Fuerstenberg S.I."/>
            <person name="Gachon C.M."/>
            <person name="Gaulin E."/>
            <person name="Govers F."/>
            <person name="Grenville-Briggs L."/>
            <person name="Horner N."/>
            <person name="Hostetler J."/>
            <person name="Jiang R.H."/>
            <person name="Johnson J."/>
            <person name="Krajaejun T."/>
            <person name="Lin H."/>
            <person name="Meijer H.J."/>
            <person name="Moore B."/>
            <person name="Morris P."/>
            <person name="Phuntmart V."/>
            <person name="Puiu D."/>
            <person name="Shetty J."/>
            <person name="Stajich J.E."/>
            <person name="Tripathy S."/>
            <person name="Wawra S."/>
            <person name="van West P."/>
            <person name="Whitty B.R."/>
            <person name="Coutinho P.M."/>
            <person name="Henrissat B."/>
            <person name="Martin F."/>
            <person name="Thomas P.D."/>
            <person name="Tyler B.M."/>
            <person name="De Vries R.P."/>
            <person name="Kamoun S."/>
            <person name="Yandell M."/>
            <person name="Tisserat N."/>
            <person name="Buell C.R."/>
        </authorList>
    </citation>
    <scope>NUCLEOTIDE SEQUENCE</scope>
    <source>
        <strain evidence="5">DAOM:BR144</strain>
    </source>
</reference>
<evidence type="ECO:0000256" key="1">
    <source>
        <dbReference type="ARBA" id="ARBA00016548"/>
    </source>
</evidence>
<evidence type="ECO:0000256" key="2">
    <source>
        <dbReference type="ARBA" id="ARBA00093469"/>
    </source>
</evidence>
<feature type="domain" description="COMM" evidence="3">
    <location>
        <begin position="64"/>
        <end position="132"/>
    </location>
</feature>
<dbReference type="PANTHER" id="PTHR31159">
    <property type="entry name" value="COMM DOMAIN-CONTAINING PROTEIN 3"/>
    <property type="match status" value="1"/>
</dbReference>
<dbReference type="PROSITE" id="PS51269">
    <property type="entry name" value="COMM"/>
    <property type="match status" value="1"/>
</dbReference>
<dbReference type="InterPro" id="IPR037355">
    <property type="entry name" value="COMMD3"/>
</dbReference>
<proteinExistence type="inferred from homology"/>
<dbReference type="PANTHER" id="PTHR31159:SF1">
    <property type="entry name" value="COMM DOMAIN-CONTAINING PROTEIN 3"/>
    <property type="match status" value="1"/>
</dbReference>
<dbReference type="GO" id="GO:0006814">
    <property type="term" value="P:sodium ion transport"/>
    <property type="evidence" value="ECO:0007669"/>
    <property type="project" value="InterPro"/>
</dbReference>
<comment type="similarity">
    <text evidence="2">Belongs to the COMM domain-containing protein 3 family.</text>
</comment>
<evidence type="ECO:0000313" key="4">
    <source>
        <dbReference type="EnsemblProtists" id="PYU1_T001306"/>
    </source>
</evidence>
<dbReference type="InterPro" id="IPR017920">
    <property type="entry name" value="COMM"/>
</dbReference>
<reference evidence="5" key="2">
    <citation type="submission" date="2010-04" db="EMBL/GenBank/DDBJ databases">
        <authorList>
            <person name="Buell R."/>
            <person name="Hamilton J."/>
            <person name="Hostetler J."/>
        </authorList>
    </citation>
    <scope>NUCLEOTIDE SEQUENCE [LARGE SCALE GENOMIC DNA]</scope>
    <source>
        <strain evidence="5">DAOM:BR144</strain>
    </source>
</reference>
<dbReference type="Pfam" id="PF07258">
    <property type="entry name" value="COMM_domain"/>
    <property type="match status" value="1"/>
</dbReference>
<evidence type="ECO:0000259" key="3">
    <source>
        <dbReference type="PROSITE" id="PS51269"/>
    </source>
</evidence>
<reference evidence="4" key="3">
    <citation type="submission" date="2015-02" db="UniProtKB">
        <authorList>
            <consortium name="EnsemblProtists"/>
        </authorList>
    </citation>
    <scope>IDENTIFICATION</scope>
    <source>
        <strain evidence="4">DAOM BR144</strain>
    </source>
</reference>
<sequence>MAGGVLAFAGELEELPRETLAQLVTLPHALVESIAQCAESELHWVRASQKVRAVLEKASFDFAHVVDVNWRLDYVLRSSTAGSIHEPLYFVQIKLQTPAGKIEDLEFTCSVEELRDLVYRIQEAVNEVEKLASGLASALPMSNSTAATTW</sequence>
<keyword evidence="5" id="KW-1185">Reference proteome</keyword>
<protein>
    <recommendedName>
        <fullName evidence="1">COMM domain-containing protein 3</fullName>
    </recommendedName>
</protein>
<dbReference type="HOGENOM" id="CLU_1744177_0_0_1"/>
<dbReference type="VEuPathDB" id="FungiDB:PYU1_G001306"/>
<dbReference type="EMBL" id="GL376626">
    <property type="status" value="NOT_ANNOTATED_CDS"/>
    <property type="molecule type" value="Genomic_DNA"/>
</dbReference>
<dbReference type="Proteomes" id="UP000019132">
    <property type="component" value="Unassembled WGS sequence"/>
</dbReference>
<dbReference type="EnsemblProtists" id="PYU1_T001306">
    <property type="protein sequence ID" value="PYU1_T001306"/>
    <property type="gene ID" value="PYU1_G001306"/>
</dbReference>
<name>K3W8L5_GLOUD</name>
<dbReference type="eggNOG" id="ENOG502RBHJ">
    <property type="taxonomic scope" value="Eukaryota"/>
</dbReference>
<dbReference type="AlphaFoldDB" id="K3W8L5"/>
<organism evidence="4 5">
    <name type="scientific">Globisporangium ultimum (strain ATCC 200006 / CBS 805.95 / DAOM BR144)</name>
    <name type="common">Pythium ultimum</name>
    <dbReference type="NCBI Taxonomy" id="431595"/>
    <lineage>
        <taxon>Eukaryota</taxon>
        <taxon>Sar</taxon>
        <taxon>Stramenopiles</taxon>
        <taxon>Oomycota</taxon>
        <taxon>Peronosporomycetes</taxon>
        <taxon>Pythiales</taxon>
        <taxon>Pythiaceae</taxon>
        <taxon>Globisporangium</taxon>
    </lineage>
</organism>
<dbReference type="InParanoid" id="K3W8L5"/>
<dbReference type="STRING" id="431595.K3W8L5"/>
<evidence type="ECO:0000313" key="5">
    <source>
        <dbReference type="Proteomes" id="UP000019132"/>
    </source>
</evidence>